<dbReference type="InterPro" id="IPR036770">
    <property type="entry name" value="Ankyrin_rpt-contain_sf"/>
</dbReference>
<evidence type="ECO:0000256" key="3">
    <source>
        <dbReference type="ARBA" id="ARBA00023303"/>
    </source>
</evidence>
<organism evidence="6 7">
    <name type="scientific">Taenia crassiceps</name>
    <dbReference type="NCBI Taxonomy" id="6207"/>
    <lineage>
        <taxon>Eukaryota</taxon>
        <taxon>Metazoa</taxon>
        <taxon>Spiralia</taxon>
        <taxon>Lophotrochozoa</taxon>
        <taxon>Platyhelminthes</taxon>
        <taxon>Cestoda</taxon>
        <taxon>Eucestoda</taxon>
        <taxon>Cyclophyllidea</taxon>
        <taxon>Taeniidae</taxon>
        <taxon>Taenia</taxon>
    </lineage>
</organism>
<feature type="region of interest" description="Disordered" evidence="5">
    <location>
        <begin position="1"/>
        <end position="37"/>
    </location>
</feature>
<keyword evidence="7" id="KW-1185">Reference proteome</keyword>
<accession>A0ABR4QF28</accession>
<evidence type="ECO:0000313" key="7">
    <source>
        <dbReference type="Proteomes" id="UP001651158"/>
    </source>
</evidence>
<name>A0ABR4QF28_9CEST</name>
<reference evidence="6 7" key="1">
    <citation type="journal article" date="2022" name="Front. Cell. Infect. Microbiol.">
        <title>The Genomes of Two Strains of Taenia crassiceps the Animal Model for the Study of Human Cysticercosis.</title>
        <authorList>
            <person name="Bobes R.J."/>
            <person name="Estrada K."/>
            <person name="Rios-Valencia D.G."/>
            <person name="Calderon-Gallegos A."/>
            <person name="de la Torre P."/>
            <person name="Carrero J.C."/>
            <person name="Sanchez-Flores A."/>
            <person name="Laclette J.P."/>
        </authorList>
    </citation>
    <scope>NUCLEOTIDE SEQUENCE [LARGE SCALE GENOMIC DNA]</scope>
    <source>
        <strain evidence="6">WFUcys</strain>
    </source>
</reference>
<protein>
    <recommendedName>
        <fullName evidence="8">ANK_REP_REGION domain-containing protein</fullName>
    </recommendedName>
</protein>
<feature type="compositionally biased region" description="Low complexity" evidence="5">
    <location>
        <begin position="17"/>
        <end position="34"/>
    </location>
</feature>
<sequence>MFRLPEGSSSTEPLITESQKSSEQSSDPSEKSASWSTRIAPVSGAIKKYGTKWQNKVRKAKVASGEPVEISNVISLPLQIESLTSSLSQQAIIHKSVAFSSQSQQKQQQEDTGATNTMHYSNARSLTSSIYRSTENKASSSTDDTIIKTCGNANGTFVDSGQAEVGPPVMATPSPPSPSFVHTNIDPPEAGNKLIDENTRIYTELINDRIKRSCKKLPKGIGTGMLLSTPAAGVLLASLSIGGGSGGEITGTKSSTGPDMLTSTCQSARSACRQSRMELKKKSSKINVTLAPLLTEQMGSVAQMGKAKKDTVAGLKLASGNGLVFKSQLQDKEYVFLNAAEFGEVEIVRELLDDPTLNVDCVDYMGRNAVLLAMKTENIELIGALVGRLSFYAVEDALLNAISQEKIHIVKLIIDHPQYIRMEKIMAPRGQRSGLIGKCIERSQFSADITPLMLAAHTNNHEIIQLLLDRGFKLEMPHDRSCLCLDCESIRAQASHYYFIESKIE</sequence>
<dbReference type="PANTHER" id="PTHR10117:SF54">
    <property type="entry name" value="TRANSIENT RECEPTOR POTENTIAL-GAMMA PROTEIN"/>
    <property type="match status" value="1"/>
</dbReference>
<dbReference type="PROSITE" id="PS50088">
    <property type="entry name" value="ANK_REPEAT"/>
    <property type="match status" value="1"/>
</dbReference>
<comment type="caution">
    <text evidence="6">The sequence shown here is derived from an EMBL/GenBank/DDBJ whole genome shotgun (WGS) entry which is preliminary data.</text>
</comment>
<keyword evidence="2" id="KW-0406">Ion transport</keyword>
<feature type="repeat" description="ANK" evidence="4">
    <location>
        <begin position="447"/>
        <end position="479"/>
    </location>
</feature>
<feature type="region of interest" description="Disordered" evidence="5">
    <location>
        <begin position="98"/>
        <end position="120"/>
    </location>
</feature>
<dbReference type="PANTHER" id="PTHR10117">
    <property type="entry name" value="TRANSIENT RECEPTOR POTENTIAL CHANNEL"/>
    <property type="match status" value="1"/>
</dbReference>
<keyword evidence="3" id="KW-0407">Ion channel</keyword>
<keyword evidence="4" id="KW-0040">ANK repeat</keyword>
<gene>
    <name evidence="6" type="ORF">TcWFU_007964</name>
</gene>
<dbReference type="PROSITE" id="PS50297">
    <property type="entry name" value="ANK_REP_REGION"/>
    <property type="match status" value="1"/>
</dbReference>
<evidence type="ECO:0008006" key="8">
    <source>
        <dbReference type="Google" id="ProtNLM"/>
    </source>
</evidence>
<dbReference type="Pfam" id="PF00023">
    <property type="entry name" value="Ank"/>
    <property type="match status" value="1"/>
</dbReference>
<evidence type="ECO:0000256" key="2">
    <source>
        <dbReference type="ARBA" id="ARBA00023065"/>
    </source>
</evidence>
<proteinExistence type="predicted"/>
<feature type="compositionally biased region" description="Polar residues" evidence="5">
    <location>
        <begin position="110"/>
        <end position="120"/>
    </location>
</feature>
<dbReference type="Gene3D" id="1.25.40.20">
    <property type="entry name" value="Ankyrin repeat-containing domain"/>
    <property type="match status" value="1"/>
</dbReference>
<dbReference type="InterPro" id="IPR002153">
    <property type="entry name" value="TRPC_channel"/>
</dbReference>
<evidence type="ECO:0000256" key="4">
    <source>
        <dbReference type="PROSITE-ProRule" id="PRU00023"/>
    </source>
</evidence>
<keyword evidence="1" id="KW-0813">Transport</keyword>
<evidence type="ECO:0000256" key="1">
    <source>
        <dbReference type="ARBA" id="ARBA00022448"/>
    </source>
</evidence>
<dbReference type="EMBL" id="JAKROA010000004">
    <property type="protein sequence ID" value="KAL5108040.1"/>
    <property type="molecule type" value="Genomic_DNA"/>
</dbReference>
<dbReference type="Proteomes" id="UP001651158">
    <property type="component" value="Unassembled WGS sequence"/>
</dbReference>
<dbReference type="InterPro" id="IPR002110">
    <property type="entry name" value="Ankyrin_rpt"/>
</dbReference>
<dbReference type="SUPFAM" id="SSF48403">
    <property type="entry name" value="Ankyrin repeat"/>
    <property type="match status" value="1"/>
</dbReference>
<dbReference type="SMART" id="SM00248">
    <property type="entry name" value="ANK"/>
    <property type="match status" value="3"/>
</dbReference>
<evidence type="ECO:0000256" key="5">
    <source>
        <dbReference type="SAM" id="MobiDB-lite"/>
    </source>
</evidence>
<evidence type="ECO:0000313" key="6">
    <source>
        <dbReference type="EMBL" id="KAL5108040.1"/>
    </source>
</evidence>